<evidence type="ECO:0000313" key="3">
    <source>
        <dbReference type="Proteomes" id="UP001501126"/>
    </source>
</evidence>
<dbReference type="Proteomes" id="UP001501126">
    <property type="component" value="Unassembled WGS sequence"/>
</dbReference>
<dbReference type="PANTHER" id="PTHR11261:SF3">
    <property type="entry name" value="RETINOL-BINDING PROTEIN 3"/>
    <property type="match status" value="1"/>
</dbReference>
<keyword evidence="3" id="KW-1185">Reference proteome</keyword>
<dbReference type="RefSeq" id="WP_343784025.1">
    <property type="nucleotide sequence ID" value="NZ_BAAAFH010000003.1"/>
</dbReference>
<dbReference type="SMART" id="SM00245">
    <property type="entry name" value="TSPc"/>
    <property type="match status" value="1"/>
</dbReference>
<evidence type="ECO:0000313" key="2">
    <source>
        <dbReference type="EMBL" id="GAA0873717.1"/>
    </source>
</evidence>
<dbReference type="InterPro" id="IPR005151">
    <property type="entry name" value="Tail-specific_protease"/>
</dbReference>
<gene>
    <name evidence="2" type="ORF">GCM10009118_01250</name>
</gene>
<feature type="domain" description="Tail specific protease" evidence="1">
    <location>
        <begin position="118"/>
        <end position="313"/>
    </location>
</feature>
<sequence>MSRLAIIVVFTLAGLTFSCEKVLFGPDKATTNPYANFDYLWDEVDKKYSYFVLKSVDWNAIRTHYRSQLYEGMGEEELFSVLASMLNQLRDDHTNLISPFSVSVYTQPQQANLNFHPTTVWENYIDERILTGSFQHGNITGKNIGYVRYSSFSNAVSNAHLYYIFNTYANARGIILDLRENGGGNSLNVGTLLSAFSLSEIQVGSFITRNGPEHTDFSSPEPFMVSAGSIVYTKPVVVLIDKGSYSATTMFALGTKAMPGITLVGDTTGGGGGLPNGGQLPNGWSYRFSISQLLDLVGNSYAESGVPPDILADFDWSDLSKDEILDQAILTFE</sequence>
<dbReference type="Gene3D" id="3.30.750.44">
    <property type="match status" value="1"/>
</dbReference>
<dbReference type="Pfam" id="PF14684">
    <property type="entry name" value="Tricorn_C1"/>
    <property type="match status" value="1"/>
</dbReference>
<dbReference type="CDD" id="cd07563">
    <property type="entry name" value="Peptidase_S41_IRBP"/>
    <property type="match status" value="1"/>
</dbReference>
<dbReference type="InterPro" id="IPR029045">
    <property type="entry name" value="ClpP/crotonase-like_dom_sf"/>
</dbReference>
<dbReference type="Gene3D" id="3.90.226.10">
    <property type="entry name" value="2-enoyl-CoA Hydratase, Chain A, domain 1"/>
    <property type="match status" value="1"/>
</dbReference>
<organism evidence="2 3">
    <name type="scientific">Wandonia haliotis</name>
    <dbReference type="NCBI Taxonomy" id="574963"/>
    <lineage>
        <taxon>Bacteria</taxon>
        <taxon>Pseudomonadati</taxon>
        <taxon>Bacteroidota</taxon>
        <taxon>Flavobacteriia</taxon>
        <taxon>Flavobacteriales</taxon>
        <taxon>Crocinitomicaceae</taxon>
        <taxon>Wandonia</taxon>
    </lineage>
</organism>
<dbReference type="SUPFAM" id="SSF52096">
    <property type="entry name" value="ClpP/crotonase"/>
    <property type="match status" value="1"/>
</dbReference>
<dbReference type="InterPro" id="IPR028204">
    <property type="entry name" value="Tricorn_C1"/>
</dbReference>
<reference evidence="2 3" key="1">
    <citation type="journal article" date="2019" name="Int. J. Syst. Evol. Microbiol.">
        <title>The Global Catalogue of Microorganisms (GCM) 10K type strain sequencing project: providing services to taxonomists for standard genome sequencing and annotation.</title>
        <authorList>
            <consortium name="The Broad Institute Genomics Platform"/>
            <consortium name="The Broad Institute Genome Sequencing Center for Infectious Disease"/>
            <person name="Wu L."/>
            <person name="Ma J."/>
        </authorList>
    </citation>
    <scope>NUCLEOTIDE SEQUENCE [LARGE SCALE GENOMIC DNA]</scope>
    <source>
        <strain evidence="2 3">JCM 16083</strain>
    </source>
</reference>
<name>A0ABN1MKJ7_9FLAO</name>
<dbReference type="PANTHER" id="PTHR11261">
    <property type="entry name" value="INTERPHOTORECEPTOR RETINOID-BINDING PROTEIN"/>
    <property type="match status" value="1"/>
</dbReference>
<comment type="caution">
    <text evidence="2">The sequence shown here is derived from an EMBL/GenBank/DDBJ whole genome shotgun (WGS) entry which is preliminary data.</text>
</comment>
<accession>A0ABN1MKJ7</accession>
<protein>
    <submittedName>
        <fullName evidence="2">S41 family peptidase</fullName>
    </submittedName>
</protein>
<dbReference type="Pfam" id="PF03572">
    <property type="entry name" value="Peptidase_S41"/>
    <property type="match status" value="1"/>
</dbReference>
<evidence type="ECO:0000259" key="1">
    <source>
        <dbReference type="SMART" id="SM00245"/>
    </source>
</evidence>
<proteinExistence type="predicted"/>
<dbReference type="EMBL" id="BAAAFH010000003">
    <property type="protein sequence ID" value="GAA0873717.1"/>
    <property type="molecule type" value="Genomic_DNA"/>
</dbReference>
<dbReference type="PROSITE" id="PS51257">
    <property type="entry name" value="PROKAR_LIPOPROTEIN"/>
    <property type="match status" value="1"/>
</dbReference>